<protein>
    <submittedName>
        <fullName evidence="3">Uncharacterized protein</fullName>
    </submittedName>
</protein>
<evidence type="ECO:0000313" key="3">
    <source>
        <dbReference type="EMBL" id="QGS52312.1"/>
    </source>
</evidence>
<gene>
    <name evidence="3" type="ORF">STABA_v1c09590</name>
</gene>
<evidence type="ECO:0000256" key="1">
    <source>
        <dbReference type="SAM" id="Coils"/>
    </source>
</evidence>
<feature type="compositionally biased region" description="Basic and acidic residues" evidence="2">
    <location>
        <begin position="11"/>
        <end position="24"/>
    </location>
</feature>
<feature type="coiled-coil region" evidence="1">
    <location>
        <begin position="247"/>
        <end position="305"/>
    </location>
</feature>
<name>A0A6I6CDW0_9MOLU</name>
<evidence type="ECO:0000313" key="4">
    <source>
        <dbReference type="Proteomes" id="UP000424468"/>
    </source>
</evidence>
<accession>A0A6I6CDW0</accession>
<dbReference type="EMBL" id="CP046276">
    <property type="protein sequence ID" value="QGS52312.1"/>
    <property type="molecule type" value="Genomic_DNA"/>
</dbReference>
<dbReference type="KEGG" id="stab:STABA_v1c09590"/>
<feature type="compositionally biased region" description="Basic residues" evidence="2">
    <location>
        <begin position="1"/>
        <end position="10"/>
    </location>
</feature>
<dbReference type="Proteomes" id="UP000424468">
    <property type="component" value="Chromosome"/>
</dbReference>
<dbReference type="RefSeq" id="WP_156007169.1">
    <property type="nucleotide sequence ID" value="NZ_CP046276.1"/>
</dbReference>
<dbReference type="AlphaFoldDB" id="A0A6I6CDW0"/>
<feature type="region of interest" description="Disordered" evidence="2">
    <location>
        <begin position="1"/>
        <end position="29"/>
    </location>
</feature>
<keyword evidence="4" id="KW-1185">Reference proteome</keyword>
<organism evidence="3 4">
    <name type="scientific">Spiroplasma tabanidicola</name>
    <dbReference type="NCBI Taxonomy" id="324079"/>
    <lineage>
        <taxon>Bacteria</taxon>
        <taxon>Bacillati</taxon>
        <taxon>Mycoplasmatota</taxon>
        <taxon>Mollicutes</taxon>
        <taxon>Entomoplasmatales</taxon>
        <taxon>Spiroplasmataceae</taxon>
        <taxon>Spiroplasma</taxon>
    </lineage>
</organism>
<evidence type="ECO:0000256" key="2">
    <source>
        <dbReference type="SAM" id="MobiDB-lite"/>
    </source>
</evidence>
<dbReference type="OrthoDB" id="389177at2"/>
<sequence length="312" mass="36385">MSLIKKKNKKDKSEFSKHEEDRVPNHWSYNNDPLLNLDPVFVDSENAAPSINDIARNIEGENNVSYEETQEIANKLAEMRKNVGIKRETRKVEGPLGLIINRARDKSSQLQSEIIENDPIIAKLHKIEEMKRTGGVDENLYTDLSKSKTENYADRAKKYLDKNLKNNKVETELERKLRLSREAQEKREAMRSVGGSDETKVDMLQRFLNTDTSKYKTKKLKNSNLDYDDQYSLESLENEVKDKIFFLKEIKSESLEKETELSILELETKTFKNDQEREEYLIAKLKELNTYIDKLQKKIKTGKKKDVTLISD</sequence>
<proteinExistence type="predicted"/>
<keyword evidence="1" id="KW-0175">Coiled coil</keyword>
<reference evidence="3 4" key="1">
    <citation type="submission" date="2019-11" db="EMBL/GenBank/DDBJ databases">
        <title>Complete genome sequence of Spiroplasma tabanidicola TAUS-1 (DSM 22603).</title>
        <authorList>
            <person name="Huang C.-T."/>
            <person name="Lin Y.-C."/>
            <person name="Kuo C.-H."/>
        </authorList>
    </citation>
    <scope>NUCLEOTIDE SEQUENCE [LARGE SCALE GENOMIC DNA]</scope>
    <source>
        <strain evidence="3 4">TAUS-1</strain>
    </source>
</reference>